<organism evidence="1 2">
    <name type="scientific">Caenorhabditis nigoni</name>
    <dbReference type="NCBI Taxonomy" id="1611254"/>
    <lineage>
        <taxon>Eukaryota</taxon>
        <taxon>Metazoa</taxon>
        <taxon>Ecdysozoa</taxon>
        <taxon>Nematoda</taxon>
        <taxon>Chromadorea</taxon>
        <taxon>Rhabditida</taxon>
        <taxon>Rhabditina</taxon>
        <taxon>Rhabditomorpha</taxon>
        <taxon>Rhabditoidea</taxon>
        <taxon>Rhabditidae</taxon>
        <taxon>Peloderinae</taxon>
        <taxon>Caenorhabditis</taxon>
    </lineage>
</organism>
<evidence type="ECO:0000313" key="1">
    <source>
        <dbReference type="EMBL" id="PIC21189.1"/>
    </source>
</evidence>
<comment type="caution">
    <text evidence="1">The sequence shown here is derived from an EMBL/GenBank/DDBJ whole genome shotgun (WGS) entry which is preliminary data.</text>
</comment>
<protein>
    <submittedName>
        <fullName evidence="1">Uncharacterized protein</fullName>
    </submittedName>
</protein>
<accession>A0A2G5T204</accession>
<dbReference type="Proteomes" id="UP000230233">
    <property type="component" value="Chromosome X"/>
</dbReference>
<dbReference type="EMBL" id="PDUG01000006">
    <property type="protein sequence ID" value="PIC21189.1"/>
    <property type="molecule type" value="Genomic_DNA"/>
</dbReference>
<gene>
    <name evidence="1" type="primary">Cnig_chr_X.g26121</name>
    <name evidence="1" type="ORF">B9Z55_026121</name>
</gene>
<evidence type="ECO:0000313" key="2">
    <source>
        <dbReference type="Proteomes" id="UP000230233"/>
    </source>
</evidence>
<proteinExistence type="predicted"/>
<sequence length="101" mass="11878">MYIFQTRFQLEKLIFHYRSINWSLGCSSDDHETNWVTLESNTARDRAIITACFPFRVEKDTSSGKMEFEILVNDIPKRVVGWWLPIENCDDVDSNTINDQD</sequence>
<name>A0A2G5T204_9PELO</name>
<reference evidence="2" key="1">
    <citation type="submission" date="2017-10" db="EMBL/GenBank/DDBJ databases">
        <title>Rapid genome shrinkage in a self-fertile nematode reveals novel sperm competition proteins.</title>
        <authorList>
            <person name="Yin D."/>
            <person name="Schwarz E.M."/>
            <person name="Thomas C.G."/>
            <person name="Felde R.L."/>
            <person name="Korf I.F."/>
            <person name="Cutter A.D."/>
            <person name="Schartner C.M."/>
            <person name="Ralston E.J."/>
            <person name="Meyer B.J."/>
            <person name="Haag E.S."/>
        </authorList>
    </citation>
    <scope>NUCLEOTIDE SEQUENCE [LARGE SCALE GENOMIC DNA]</scope>
    <source>
        <strain evidence="2">JU1422</strain>
    </source>
</reference>
<dbReference type="AlphaFoldDB" id="A0A2G5T204"/>
<keyword evidence="2" id="KW-1185">Reference proteome</keyword>
<dbReference type="OrthoDB" id="10352174at2759"/>